<dbReference type="EMBL" id="JAJEQF010000002">
    <property type="protein sequence ID" value="MCC2166402.1"/>
    <property type="molecule type" value="Genomic_DNA"/>
</dbReference>
<comment type="caution">
    <text evidence="1">The sequence shown here is derived from an EMBL/GenBank/DDBJ whole genome shotgun (WGS) entry which is preliminary data.</text>
</comment>
<evidence type="ECO:0000313" key="2">
    <source>
        <dbReference type="Proteomes" id="UP001199355"/>
    </source>
</evidence>
<dbReference type="RefSeq" id="WP_118496064.1">
    <property type="nucleotide sequence ID" value="NZ_JBBNII010000161.1"/>
</dbReference>
<protein>
    <submittedName>
        <fullName evidence="1">Uncharacterized protein</fullName>
    </submittedName>
</protein>
<keyword evidence="2" id="KW-1185">Reference proteome</keyword>
<organism evidence="1 2">
    <name type="scientific">Gallintestinimicrobium propionicum</name>
    <dbReference type="NCBI Taxonomy" id="2981770"/>
    <lineage>
        <taxon>Bacteria</taxon>
        <taxon>Bacillati</taxon>
        <taxon>Bacillota</taxon>
        <taxon>Clostridia</taxon>
        <taxon>Lachnospirales</taxon>
        <taxon>Lachnospiraceae</taxon>
        <taxon>Gallintestinimicrobium</taxon>
    </lineage>
</organism>
<name>A0AAE3AUM4_9FIRM</name>
<sequence length="74" mass="8477">MFAILLLFAVGAGVLWKLSDNSTFETTFYRVTSEKIGENIRAVVLADLHNNVFGQDNERLRQGMFAKRTPEKWN</sequence>
<accession>A0AAE3AUM4</accession>
<dbReference type="AlphaFoldDB" id="A0AAE3AUM4"/>
<gene>
    <name evidence="1" type="ORF">LKD45_01600</name>
</gene>
<evidence type="ECO:0000313" key="1">
    <source>
        <dbReference type="EMBL" id="MCC2166402.1"/>
    </source>
</evidence>
<dbReference type="Proteomes" id="UP001199355">
    <property type="component" value="Unassembled WGS sequence"/>
</dbReference>
<reference evidence="1 2" key="1">
    <citation type="submission" date="2021-10" db="EMBL/GenBank/DDBJ databases">
        <title>Anaerobic single-cell dispensing facilitates the cultivation of human gut bacteria.</title>
        <authorList>
            <person name="Afrizal A."/>
        </authorList>
    </citation>
    <scope>NUCLEOTIDE SEQUENCE [LARGE SCALE GENOMIC DNA]</scope>
    <source>
        <strain evidence="1 2">CLA-AA-H244</strain>
    </source>
</reference>
<proteinExistence type="predicted"/>